<dbReference type="EC" id="2.7.7.49" evidence="4"/>
<comment type="similarity">
    <text evidence="1">Belongs to the methylmalonyl-CoA epimerase family.</text>
</comment>
<keyword evidence="20" id="KW-0862">Zinc</keyword>
<dbReference type="InterPro" id="IPR016197">
    <property type="entry name" value="Chromo-like_dom_sf"/>
</dbReference>
<dbReference type="PROSITE" id="PS50878">
    <property type="entry name" value="RT_POL"/>
    <property type="match status" value="1"/>
</dbReference>
<dbReference type="Pfam" id="PF17917">
    <property type="entry name" value="RT_RNaseH"/>
    <property type="match status" value="1"/>
</dbReference>
<dbReference type="NCBIfam" id="TIGR03081">
    <property type="entry name" value="metmalonyl_epim"/>
    <property type="match status" value="1"/>
</dbReference>
<evidence type="ECO:0000256" key="1">
    <source>
        <dbReference type="ARBA" id="ARBA00009308"/>
    </source>
</evidence>
<dbReference type="PANTHER" id="PTHR37984:SF5">
    <property type="entry name" value="PROTEIN NYNRIN-LIKE"/>
    <property type="match status" value="1"/>
</dbReference>
<evidence type="ECO:0000256" key="6">
    <source>
        <dbReference type="ARBA" id="ARBA00022679"/>
    </source>
</evidence>
<dbReference type="PROSITE" id="PS51819">
    <property type="entry name" value="VOC"/>
    <property type="match status" value="1"/>
</dbReference>
<keyword evidence="9" id="KW-0479">Metal-binding</keyword>
<evidence type="ECO:0000256" key="4">
    <source>
        <dbReference type="ARBA" id="ARBA00012493"/>
    </source>
</evidence>
<evidence type="ECO:0000259" key="21">
    <source>
        <dbReference type="PROSITE" id="PS50158"/>
    </source>
</evidence>
<dbReference type="InterPro" id="IPR056924">
    <property type="entry name" value="SH3_Tf2-1"/>
</dbReference>
<evidence type="ECO:0000256" key="19">
    <source>
        <dbReference type="ARBA" id="ARBA00039658"/>
    </source>
</evidence>
<dbReference type="PROSITE" id="PS50994">
    <property type="entry name" value="INTEGRASE"/>
    <property type="match status" value="1"/>
</dbReference>
<dbReference type="PROSITE" id="PS50158">
    <property type="entry name" value="ZF_CCHC"/>
    <property type="match status" value="1"/>
</dbReference>
<keyword evidence="6" id="KW-0808">Transferase</keyword>
<dbReference type="Proteomes" id="UP001176940">
    <property type="component" value="Unassembled WGS sequence"/>
</dbReference>
<evidence type="ECO:0000256" key="18">
    <source>
        <dbReference type="ARBA" id="ARBA00023172"/>
    </source>
</evidence>
<dbReference type="Gene3D" id="3.30.420.10">
    <property type="entry name" value="Ribonuclease H-like superfamily/Ribonuclease H"/>
    <property type="match status" value="1"/>
</dbReference>
<dbReference type="Pfam" id="PF24626">
    <property type="entry name" value="SH3_Tf2-1"/>
    <property type="match status" value="1"/>
</dbReference>
<dbReference type="CDD" id="cd00303">
    <property type="entry name" value="retropepsin_like"/>
    <property type="match status" value="1"/>
</dbReference>
<dbReference type="EC" id="3.1.26.4" evidence="3"/>
<keyword evidence="5" id="KW-0645">Protease</keyword>
<evidence type="ECO:0000256" key="14">
    <source>
        <dbReference type="ARBA" id="ARBA00022908"/>
    </source>
</evidence>
<dbReference type="CDD" id="cd07249">
    <property type="entry name" value="MMCE"/>
    <property type="match status" value="1"/>
</dbReference>
<dbReference type="InterPro" id="IPR043502">
    <property type="entry name" value="DNA/RNA_pol_sf"/>
</dbReference>
<dbReference type="EMBL" id="CAUEEQ010017682">
    <property type="protein sequence ID" value="CAJ0940618.1"/>
    <property type="molecule type" value="Genomic_DNA"/>
</dbReference>
<dbReference type="Gene3D" id="1.10.340.70">
    <property type="match status" value="1"/>
</dbReference>
<keyword evidence="12" id="KW-0378">Hydrolase</keyword>
<dbReference type="InterPro" id="IPR041373">
    <property type="entry name" value="RT_RNaseH"/>
</dbReference>
<evidence type="ECO:0000256" key="12">
    <source>
        <dbReference type="ARBA" id="ARBA00022801"/>
    </source>
</evidence>
<keyword evidence="16" id="KW-0239">DNA-directed DNA polymerase</keyword>
<dbReference type="Gene3D" id="2.40.70.10">
    <property type="entry name" value="Acid Proteases"/>
    <property type="match status" value="1"/>
</dbReference>
<evidence type="ECO:0000256" key="5">
    <source>
        <dbReference type="ARBA" id="ARBA00022670"/>
    </source>
</evidence>
<evidence type="ECO:0000256" key="20">
    <source>
        <dbReference type="PROSITE-ProRule" id="PRU00047"/>
    </source>
</evidence>
<keyword evidence="8" id="KW-0540">Nuclease</keyword>
<evidence type="ECO:0000256" key="3">
    <source>
        <dbReference type="ARBA" id="ARBA00012180"/>
    </source>
</evidence>
<dbReference type="SUPFAM" id="SSF56672">
    <property type="entry name" value="DNA/RNA polymerases"/>
    <property type="match status" value="1"/>
</dbReference>
<name>A0ABN9LFR1_9NEOB</name>
<evidence type="ECO:0000256" key="15">
    <source>
        <dbReference type="ARBA" id="ARBA00022918"/>
    </source>
</evidence>
<dbReference type="SUPFAM" id="SSF53098">
    <property type="entry name" value="Ribonuclease H-like"/>
    <property type="match status" value="1"/>
</dbReference>
<dbReference type="InterPro" id="IPR017515">
    <property type="entry name" value="MeMalonyl-CoA_epimerase"/>
</dbReference>
<dbReference type="InterPro" id="IPR021109">
    <property type="entry name" value="Peptidase_aspartic_dom_sf"/>
</dbReference>
<dbReference type="InterPro" id="IPR050951">
    <property type="entry name" value="Retrovirus_Pol_polyprotein"/>
</dbReference>
<keyword evidence="10" id="KW-0064">Aspartyl protease</keyword>
<feature type="domain" description="Reverse transcriptase" evidence="22">
    <location>
        <begin position="435"/>
        <end position="614"/>
    </location>
</feature>
<keyword evidence="11" id="KW-0255">Endonuclease</keyword>
<keyword evidence="26" id="KW-1185">Reference proteome</keyword>
<dbReference type="Pfam" id="PF13669">
    <property type="entry name" value="Glyoxalase_4"/>
    <property type="match status" value="1"/>
</dbReference>
<evidence type="ECO:0000256" key="7">
    <source>
        <dbReference type="ARBA" id="ARBA00022695"/>
    </source>
</evidence>
<dbReference type="Pfam" id="PF17921">
    <property type="entry name" value="Integrase_H2C2"/>
    <property type="match status" value="1"/>
</dbReference>
<comment type="similarity">
    <text evidence="2">Belongs to the beta type-B retroviral polymerase family. HERV class-II K(HML-2) pol subfamily.</text>
</comment>
<dbReference type="InterPro" id="IPR001878">
    <property type="entry name" value="Znf_CCHC"/>
</dbReference>
<evidence type="ECO:0000256" key="11">
    <source>
        <dbReference type="ARBA" id="ARBA00022759"/>
    </source>
</evidence>
<dbReference type="SUPFAM" id="SSF54593">
    <property type="entry name" value="Glyoxalase/Bleomycin resistance protein/Dihydroxybiphenyl dioxygenase"/>
    <property type="match status" value="1"/>
</dbReference>
<dbReference type="CDD" id="cd00024">
    <property type="entry name" value="CD_CSD"/>
    <property type="match status" value="1"/>
</dbReference>
<evidence type="ECO:0000256" key="10">
    <source>
        <dbReference type="ARBA" id="ARBA00022750"/>
    </source>
</evidence>
<comment type="caution">
    <text evidence="25">The sequence shown here is derived from an EMBL/GenBank/DDBJ whole genome shotgun (WGS) entry which is preliminary data.</text>
</comment>
<dbReference type="InterPro" id="IPR012337">
    <property type="entry name" value="RNaseH-like_sf"/>
</dbReference>
<dbReference type="InterPro" id="IPR037523">
    <property type="entry name" value="VOC_core"/>
</dbReference>
<evidence type="ECO:0000256" key="16">
    <source>
        <dbReference type="ARBA" id="ARBA00022932"/>
    </source>
</evidence>
<dbReference type="Gene3D" id="3.10.10.10">
    <property type="entry name" value="HIV Type 1 Reverse Transcriptase, subunit A, domain 1"/>
    <property type="match status" value="1"/>
</dbReference>
<gene>
    <name evidence="25" type="ORF">RIMI_LOCUS8773164</name>
</gene>
<dbReference type="CDD" id="cd09274">
    <property type="entry name" value="RNase_HI_RT_Ty3"/>
    <property type="match status" value="1"/>
</dbReference>
<keyword evidence="20" id="KW-0863">Zinc-finger</keyword>
<evidence type="ECO:0000256" key="2">
    <source>
        <dbReference type="ARBA" id="ARBA00010879"/>
    </source>
</evidence>
<keyword evidence="13" id="KW-0460">Magnesium</keyword>
<dbReference type="PANTHER" id="PTHR37984">
    <property type="entry name" value="PROTEIN CBG26694"/>
    <property type="match status" value="1"/>
</dbReference>
<evidence type="ECO:0000256" key="9">
    <source>
        <dbReference type="ARBA" id="ARBA00022723"/>
    </source>
</evidence>
<dbReference type="SUPFAM" id="SSF54160">
    <property type="entry name" value="Chromo domain-like"/>
    <property type="match status" value="1"/>
</dbReference>
<feature type="domain" description="CCHC-type" evidence="21">
    <location>
        <begin position="203"/>
        <end position="218"/>
    </location>
</feature>
<dbReference type="InterPro" id="IPR036397">
    <property type="entry name" value="RNaseH_sf"/>
</dbReference>
<dbReference type="InterPro" id="IPR001584">
    <property type="entry name" value="Integrase_cat-core"/>
</dbReference>
<evidence type="ECO:0000256" key="13">
    <source>
        <dbReference type="ARBA" id="ARBA00022842"/>
    </source>
</evidence>
<evidence type="ECO:0000256" key="17">
    <source>
        <dbReference type="ARBA" id="ARBA00023125"/>
    </source>
</evidence>
<dbReference type="InterPro" id="IPR000477">
    <property type="entry name" value="RT_dom"/>
</dbReference>
<evidence type="ECO:0000259" key="22">
    <source>
        <dbReference type="PROSITE" id="PS50878"/>
    </source>
</evidence>
<dbReference type="SUPFAM" id="SSF50630">
    <property type="entry name" value="Acid proteases"/>
    <property type="match status" value="1"/>
</dbReference>
<dbReference type="InterPro" id="IPR043128">
    <property type="entry name" value="Rev_trsase/Diguanyl_cyclase"/>
</dbReference>
<proteinExistence type="inferred from homology"/>
<evidence type="ECO:0000259" key="23">
    <source>
        <dbReference type="PROSITE" id="PS50994"/>
    </source>
</evidence>
<feature type="domain" description="VOC" evidence="24">
    <location>
        <begin position="1473"/>
        <end position="1602"/>
    </location>
</feature>
<dbReference type="Gene3D" id="3.30.70.270">
    <property type="match status" value="2"/>
</dbReference>
<dbReference type="InterPro" id="IPR041588">
    <property type="entry name" value="Integrase_H2C2"/>
</dbReference>
<organism evidence="25 26">
    <name type="scientific">Ranitomeya imitator</name>
    <name type="common">mimic poison frog</name>
    <dbReference type="NCBI Taxonomy" id="111125"/>
    <lineage>
        <taxon>Eukaryota</taxon>
        <taxon>Metazoa</taxon>
        <taxon>Chordata</taxon>
        <taxon>Craniata</taxon>
        <taxon>Vertebrata</taxon>
        <taxon>Euteleostomi</taxon>
        <taxon>Amphibia</taxon>
        <taxon>Batrachia</taxon>
        <taxon>Anura</taxon>
        <taxon>Neobatrachia</taxon>
        <taxon>Hyloidea</taxon>
        <taxon>Dendrobatidae</taxon>
        <taxon>Dendrobatinae</taxon>
        <taxon>Ranitomeya</taxon>
    </lineage>
</organism>
<feature type="domain" description="Integrase catalytic" evidence="23">
    <location>
        <begin position="925"/>
        <end position="1026"/>
    </location>
</feature>
<dbReference type="InterPro" id="IPR029068">
    <property type="entry name" value="Glyas_Bleomycin-R_OHBP_Dase"/>
</dbReference>
<evidence type="ECO:0000259" key="24">
    <source>
        <dbReference type="PROSITE" id="PS51819"/>
    </source>
</evidence>
<dbReference type="Pfam" id="PF00078">
    <property type="entry name" value="RVT_1"/>
    <property type="match status" value="1"/>
</dbReference>
<keyword evidence="18" id="KW-0233">DNA recombination</keyword>
<dbReference type="Gene3D" id="3.10.180.10">
    <property type="entry name" value="2,3-Dihydroxybiphenyl 1,2-Dioxygenase, domain 1"/>
    <property type="match status" value="1"/>
</dbReference>
<keyword evidence="17" id="KW-0238">DNA-binding</keyword>
<keyword evidence="14" id="KW-0229">DNA integration</keyword>
<reference evidence="25" key="1">
    <citation type="submission" date="2023-07" db="EMBL/GenBank/DDBJ databases">
        <authorList>
            <person name="Stuckert A."/>
        </authorList>
    </citation>
    <scope>NUCLEOTIDE SEQUENCE</scope>
</reference>
<evidence type="ECO:0000313" key="25">
    <source>
        <dbReference type="EMBL" id="CAJ0940618.1"/>
    </source>
</evidence>
<evidence type="ECO:0000256" key="8">
    <source>
        <dbReference type="ARBA" id="ARBA00022722"/>
    </source>
</evidence>
<protein>
    <recommendedName>
        <fullName evidence="19">Gypsy retrotransposon integrase-like protein 1</fullName>
        <ecNumber evidence="4">2.7.7.49</ecNumber>
        <ecNumber evidence="3">3.1.26.4</ecNumber>
    </recommendedName>
</protein>
<evidence type="ECO:0000313" key="26">
    <source>
        <dbReference type="Proteomes" id="UP001176940"/>
    </source>
</evidence>
<sequence>MPIVTGISFTKREIKQMSLTPSPQSLFSPNLSFVLLEALRRKGCTAVPLVRHDIWVILDTGDPALSSVNAFFLALGLLYDEPNSVDQAEKNLLALCQGQDDIEVYCQKFRKWSVLTQWNESALAALFRKGLSEALKDVMVGFPMPAGLNESLSLAIQIGRRLRERKSVHHLAVLPEVKPEPMQCDRTMTRVERQEYRRLNGLCFYCGDSTHAISDCPKRTKRSARSAVIGTVQSKFLLSITLICSLSSFSVMAFVDSGAALNLMDLDYAKRCGFFLEPLRCPIPLRGIDATPLAKNKPQYWAQLTMCMAPAHQEVIRFLVLHNLHDVVVLGLPWLQTHNPVLDWNSMSVSSWGCQGVHGDVPFLSISSSTPSEVPEFLSDYQDVFEEPKSDALPPHRDCDCAINLIPGSKFPKGRLFNLSVPEHAAMRSYVKESLEKGHIRPSSSPLGAGFFFVAKKDGSLRPCIDYRLLNKITVKFQYPLPLLSDLFARIKGASWFTKIDLRGAYNLVRIRQGDEWKTAFNTPEGHFEYLVMPFGLANAPSVFQSFMHDIFREYLDKFLIVYLDDILIFSDDWESHVKQVRMVFQVLRANSLFVKGSKCLFGVQKVSFLGFIFTPSTIEMDPVKVQAIQDWIQPTSLKSLQKFLGFANFYRRFICNFSSIAKPLTDLTKKGADLVNWSYAAVEAFQELKRRFCSAPVLCQPDVSLLFQVEVDASEIGAGAVLSQRGSDCSVMKPCAFFSRKFSPAERNYDVGNRELLAMKWAFEEWRHWLEGAKHRVVVLTDHKNLTYLESAKRLNLRQARWSLFFARFDFVISYLPGSKNVKADALSRSFVPDSPGLSEPAGILKEGIIVSAISPDLRRVLQKFQANKPDRCPAEKLFVPDRWTNKLISELHCSVLAGHPGIFGTRELVARSFWWPSLSRDHVVRLHGIPENIVSDRGSQFVSRFWRAFCGRMGIDLSFSSAFHPQTNGQTERTNQTLETYLRCFVSADQDDWVSFLPLAEFALNNRASSATLVSPFFCNSGFHPRFSSGQVESSDCPGVDSVVDRLQQIWTQVVDNLILSQEKAQLFANRRRRVGPRLRVGDLVWLSSRHIPMKVSSPKFKPRFIGPYRISEVLNPVSFRLTLPDSFSIHNVFHRSLLRRYVAPMVPSVEPPAPVLVEGELEYIVEKILDSRVSRRKLQYLLVFCFAGSSETQRVYRRAVSSARTRLHKAIFTCAGMYYRGQNELQSNIAASMQPADLVTACLVTAYVINTEEDNFILQDDLCKLEAWADKWQMSFNGDKCKVMHLGRSNKMYNYVLNSKTLGKTVNEKDLGVWVNDKLKFSGQCQAAATKANKIMGCIKRGIDAHEENIILPLYKSLVRPHLEYCAQFWSPVYKKDIAELERVQRRATKQVKHLHGTGERKLARESAADETTAVSRCTRALLRVHSQTGSDTRLSLICRIHGTLQTRRNLSLSKTLVQKNPHALWSLGRLNHVAIAVPDLEKAKSLYQNVLGAKVSETIPLPDHGVYTIFVELGNTKLELLHPLGQNSPISGFLQKNKAGGMHHICIEVDDIKKAMSELRQKNIRLLSEEPKTGAHGKPVVFLHPKDCDGVLVELEEA</sequence>
<accession>A0ABN9LFR1</accession>
<keyword evidence="15" id="KW-0695">RNA-directed DNA polymerase</keyword>
<keyword evidence="7" id="KW-0548">Nucleotidyltransferase</keyword>
<dbReference type="CDD" id="cd01647">
    <property type="entry name" value="RT_LTR"/>
    <property type="match status" value="1"/>
</dbReference>